<protein>
    <recommendedName>
        <fullName evidence="8">Autotransporter adhesin</fullName>
    </recommendedName>
</protein>
<gene>
    <name evidence="6" type="ORF">FLK62_03670</name>
</gene>
<dbReference type="InterPro" id="IPR008640">
    <property type="entry name" value="Adhesin_Head_dom"/>
</dbReference>
<feature type="domain" description="Trimeric autotransporter adhesin YadA-like stalk" evidence="4">
    <location>
        <begin position="453"/>
        <end position="492"/>
    </location>
</feature>
<keyword evidence="2" id="KW-0472">Membrane</keyword>
<evidence type="ECO:0000259" key="4">
    <source>
        <dbReference type="Pfam" id="PF05662"/>
    </source>
</evidence>
<dbReference type="Pfam" id="PF05658">
    <property type="entry name" value="YadA_head"/>
    <property type="match status" value="8"/>
</dbReference>
<evidence type="ECO:0000313" key="6">
    <source>
        <dbReference type="EMBL" id="QKY72428.1"/>
    </source>
</evidence>
<reference evidence="6 7" key="1">
    <citation type="submission" date="2019-06" db="EMBL/GenBank/DDBJ databases">
        <title>Complete genome sequence of Haemophilus parasuis HPS412.</title>
        <authorList>
            <person name="Yang S."/>
            <person name="Huang C."/>
        </authorList>
    </citation>
    <scope>NUCLEOTIDE SEQUENCE [LARGE SCALE GENOMIC DNA]</scope>
    <source>
        <strain evidence="6 7">HPS412</strain>
    </source>
</reference>
<feature type="region of interest" description="Disordered" evidence="1">
    <location>
        <begin position="209"/>
        <end position="230"/>
    </location>
</feature>
<dbReference type="SUPFAM" id="SSF101967">
    <property type="entry name" value="Adhesin YadA, collagen-binding domain"/>
    <property type="match status" value="2"/>
</dbReference>
<dbReference type="Pfam" id="PF05662">
    <property type="entry name" value="YadA_stalk"/>
    <property type="match status" value="1"/>
</dbReference>
<feature type="compositionally biased region" description="Low complexity" evidence="1">
    <location>
        <begin position="217"/>
        <end position="230"/>
    </location>
</feature>
<feature type="domain" description="Trimeric autotransporter adhesin YadA-like head" evidence="3">
    <location>
        <begin position="101"/>
        <end position="124"/>
    </location>
</feature>
<dbReference type="InterPro" id="IPR011049">
    <property type="entry name" value="Serralysin-like_metalloprot_C"/>
</dbReference>
<dbReference type="GO" id="GO:0019867">
    <property type="term" value="C:outer membrane"/>
    <property type="evidence" value="ECO:0007669"/>
    <property type="project" value="InterPro"/>
</dbReference>
<dbReference type="InterPro" id="IPR008635">
    <property type="entry name" value="Coiled_stalk_dom"/>
</dbReference>
<evidence type="ECO:0000256" key="2">
    <source>
        <dbReference type="SAM" id="Phobius"/>
    </source>
</evidence>
<feature type="domain" description="Trimeric autotransporter adhesin YadA-like head" evidence="3">
    <location>
        <begin position="302"/>
        <end position="325"/>
    </location>
</feature>
<evidence type="ECO:0000259" key="3">
    <source>
        <dbReference type="Pfam" id="PF05658"/>
    </source>
</evidence>
<dbReference type="Pfam" id="PF13018">
    <property type="entry name" value="ESPR"/>
    <property type="match status" value="1"/>
</dbReference>
<feature type="domain" description="Trimeric autotransporter adhesin YadA-like head" evidence="3">
    <location>
        <begin position="375"/>
        <end position="397"/>
    </location>
</feature>
<dbReference type="AlphaFoldDB" id="A0A859IEK4"/>
<keyword evidence="2" id="KW-0812">Transmembrane</keyword>
<feature type="domain" description="Trimeric autotransporter adhesin YadA-like head" evidence="3">
    <location>
        <begin position="132"/>
        <end position="155"/>
    </location>
</feature>
<dbReference type="EMBL" id="CP041334">
    <property type="protein sequence ID" value="QKY72428.1"/>
    <property type="molecule type" value="Genomic_DNA"/>
</dbReference>
<feature type="domain" description="Trimeric autotransporter adhesin YadA-like head" evidence="3">
    <location>
        <begin position="263"/>
        <end position="285"/>
    </location>
</feature>
<sequence>MNKIFRVIWSHAQQAWVVVSELVKSHTKTSAYTDKRAQVCTSDYFLDKQQDKFKLSLLSLVLLSIFFSSVGLAAWLQDNSSAGSKGSDEGTIGIGKGSKVGHGSITIGQKSEAEGRTAVAIGYLAKTGSEHDNAIAIGNSSTATGPGTVTVGHNSEAKDRSVVLGANAKGKNAQTVVIGTLAEASASQSIAIGADTKAEGYGSISIGGDDLDQTKYNDNNSTNNPRRTTTAKGKASVAIGGLSLATGDGSTVLGPLASASHTEGIAIGARSKSTNEYGIAVGGGATAGKNAVAVGRDSKGAGTDSIAIGNSAKTTGADSVVVGANINVTGEKLVAIGREANSGSHATALGYKASAGGMHSVAVGEEAMINVGAARATAIGNNTVVTVGGGVALGYGSNANTAGGVEGLKQNHSVITGGSTVENGFKSTQKVDNNAIGAVSVGMGSGNKLIKRQIVNVAAGKELTDAVNVAQLKSLTLKIEGNENKHNGVNANL</sequence>
<evidence type="ECO:0000259" key="5">
    <source>
        <dbReference type="Pfam" id="PF13018"/>
    </source>
</evidence>
<dbReference type="CDD" id="cd12820">
    <property type="entry name" value="LbR_YadA-like"/>
    <property type="match status" value="1"/>
</dbReference>
<dbReference type="Gene3D" id="2.150.10.10">
    <property type="entry name" value="Serralysin-like metalloprotease, C-terminal"/>
    <property type="match status" value="4"/>
</dbReference>
<dbReference type="Proteomes" id="UP000509790">
    <property type="component" value="Chromosome"/>
</dbReference>
<evidence type="ECO:0008006" key="8">
    <source>
        <dbReference type="Google" id="ProtNLM"/>
    </source>
</evidence>
<feature type="domain" description="ESPR" evidence="5">
    <location>
        <begin position="1"/>
        <end position="41"/>
    </location>
</feature>
<keyword evidence="2" id="KW-1133">Transmembrane helix</keyword>
<feature type="domain" description="Trimeric autotransporter adhesin YadA-like head" evidence="3">
    <location>
        <begin position="342"/>
        <end position="364"/>
    </location>
</feature>
<dbReference type="RefSeq" id="WP_176443526.1">
    <property type="nucleotide sequence ID" value="NZ_CP041334.1"/>
</dbReference>
<evidence type="ECO:0000256" key="1">
    <source>
        <dbReference type="SAM" id="MobiDB-lite"/>
    </source>
</evidence>
<feature type="domain" description="Trimeric autotransporter adhesin YadA-like head" evidence="3">
    <location>
        <begin position="184"/>
        <end position="208"/>
    </location>
</feature>
<organism evidence="6 7">
    <name type="scientific">Glaesserella parasuis</name>
    <name type="common">Haemophilus parasuis</name>
    <dbReference type="NCBI Taxonomy" id="738"/>
    <lineage>
        <taxon>Bacteria</taxon>
        <taxon>Pseudomonadati</taxon>
        <taxon>Pseudomonadota</taxon>
        <taxon>Gammaproteobacteria</taxon>
        <taxon>Pasteurellales</taxon>
        <taxon>Pasteurellaceae</taxon>
        <taxon>Glaesserella</taxon>
    </lineage>
</organism>
<name>A0A859IEK4_GLAPU</name>
<feature type="domain" description="Trimeric autotransporter adhesin YadA-like head" evidence="3">
    <location>
        <begin position="231"/>
        <end position="255"/>
    </location>
</feature>
<proteinExistence type="predicted"/>
<evidence type="ECO:0000313" key="7">
    <source>
        <dbReference type="Proteomes" id="UP000509790"/>
    </source>
</evidence>
<accession>A0A859IEK4</accession>
<dbReference type="InterPro" id="IPR024973">
    <property type="entry name" value="ESPR"/>
</dbReference>
<feature type="transmembrane region" description="Helical" evidence="2">
    <location>
        <begin position="55"/>
        <end position="76"/>
    </location>
</feature>